<keyword evidence="1" id="KW-0472">Membrane</keyword>
<reference evidence="2 3" key="1">
    <citation type="submission" date="2017-09" db="EMBL/GenBank/DDBJ databases">
        <authorList>
            <consortium name="International Durum Wheat Genome Sequencing Consortium (IDWGSC)"/>
            <person name="Milanesi L."/>
        </authorList>
    </citation>
    <scope>NUCLEOTIDE SEQUENCE [LARGE SCALE GENOMIC DNA]</scope>
    <source>
        <strain evidence="3">cv. Svevo</strain>
    </source>
</reference>
<sequence length="220" mass="23635">MSSSSSSSLPVPADWLLPLMPCPLCGDEVVTAVARTGNNAGHRFYKCIRYDVSCISDSESSDPASSCHSLSSQVLGLMHSSMCFIFCQARQCRFFEFQRTYCRRMTQDQIVAARHQAGWHPAGHGFAVHHGNPPVQMVPAVIQPQAQQHAQPHLPPQIQAAMHQSPQAVNNMFAEAIMPAASAGAASGAQGLAAVVMLMATVNILLTVAVLMVVLAMYFA</sequence>
<name>A0A9R1BKY8_TRITD</name>
<feature type="transmembrane region" description="Helical" evidence="1">
    <location>
        <begin position="192"/>
        <end position="219"/>
    </location>
</feature>
<gene>
    <name evidence="2" type="ORF">TRITD_7Av1G054740</name>
</gene>
<dbReference type="AlphaFoldDB" id="A0A9R1BKY8"/>
<keyword evidence="1" id="KW-0812">Transmembrane</keyword>
<accession>A0A9R1BKY8</accession>
<dbReference type="Gramene" id="TRITD7Av1G054740.2">
    <property type="protein sequence ID" value="TRITD7Av1G054740.2"/>
    <property type="gene ID" value="TRITD7Av1G054740"/>
</dbReference>
<evidence type="ECO:0000313" key="3">
    <source>
        <dbReference type="Proteomes" id="UP000324705"/>
    </source>
</evidence>
<evidence type="ECO:0000313" key="2">
    <source>
        <dbReference type="EMBL" id="VAI71970.1"/>
    </source>
</evidence>
<keyword evidence="1" id="KW-1133">Transmembrane helix</keyword>
<protein>
    <recommendedName>
        <fullName evidence="4">Zinc finger GRF-type domain-containing protein</fullName>
    </recommendedName>
</protein>
<evidence type="ECO:0000256" key="1">
    <source>
        <dbReference type="SAM" id="Phobius"/>
    </source>
</evidence>
<dbReference type="EMBL" id="LT934123">
    <property type="protein sequence ID" value="VAI71970.1"/>
    <property type="molecule type" value="Genomic_DNA"/>
</dbReference>
<dbReference type="OMA" id="FIFCQAR"/>
<organism evidence="2 3">
    <name type="scientific">Triticum turgidum subsp. durum</name>
    <name type="common">Durum wheat</name>
    <name type="synonym">Triticum durum</name>
    <dbReference type="NCBI Taxonomy" id="4567"/>
    <lineage>
        <taxon>Eukaryota</taxon>
        <taxon>Viridiplantae</taxon>
        <taxon>Streptophyta</taxon>
        <taxon>Embryophyta</taxon>
        <taxon>Tracheophyta</taxon>
        <taxon>Spermatophyta</taxon>
        <taxon>Magnoliopsida</taxon>
        <taxon>Liliopsida</taxon>
        <taxon>Poales</taxon>
        <taxon>Poaceae</taxon>
        <taxon>BOP clade</taxon>
        <taxon>Pooideae</taxon>
        <taxon>Triticodae</taxon>
        <taxon>Triticeae</taxon>
        <taxon>Triticinae</taxon>
        <taxon>Triticum</taxon>
    </lineage>
</organism>
<evidence type="ECO:0008006" key="4">
    <source>
        <dbReference type="Google" id="ProtNLM"/>
    </source>
</evidence>
<keyword evidence="3" id="KW-1185">Reference proteome</keyword>
<dbReference type="Proteomes" id="UP000324705">
    <property type="component" value="Chromosome 7A"/>
</dbReference>
<proteinExistence type="predicted"/>